<evidence type="ECO:0000313" key="2">
    <source>
        <dbReference type="Proteomes" id="UP000296049"/>
    </source>
</evidence>
<dbReference type="Proteomes" id="UP000296049">
    <property type="component" value="Unassembled WGS sequence"/>
</dbReference>
<sequence length="182" mass="19059">MGEKCHEGLVQQGTMPERIAVRAAMALQPLPPVGVLWGAQQHRAAFLTGTGRAQEPKICCSQAPVLAKSNGLHLPAALERARAAACCSGSILTESLCQIPVRHLAELHSPGPAAAQEVIGILGAVFLWTNAGETSLLEVLKSKIASQVKQRKNHSTSSKEMAAGLLSGLAFPVSPEGNKDQS</sequence>
<dbReference type="AlphaFoldDB" id="R0JPB8"/>
<proteinExistence type="predicted"/>
<gene>
    <name evidence="1" type="ORF">Anapl_04354</name>
</gene>
<reference evidence="2" key="1">
    <citation type="journal article" date="2013" name="Nat. Genet.">
        <title>The duck genome and transcriptome provide insight into an avian influenza virus reservoir species.</title>
        <authorList>
            <person name="Huang Y."/>
            <person name="Li Y."/>
            <person name="Burt D.W."/>
            <person name="Chen H."/>
            <person name="Zhang Y."/>
            <person name="Qian W."/>
            <person name="Kim H."/>
            <person name="Gan S."/>
            <person name="Zhao Y."/>
            <person name="Li J."/>
            <person name="Yi K."/>
            <person name="Feng H."/>
            <person name="Zhu P."/>
            <person name="Li B."/>
            <person name="Liu Q."/>
            <person name="Fairley S."/>
            <person name="Magor K.E."/>
            <person name="Du Z."/>
            <person name="Hu X."/>
            <person name="Goodman L."/>
            <person name="Tafer H."/>
            <person name="Vignal A."/>
            <person name="Lee T."/>
            <person name="Kim K.W."/>
            <person name="Sheng Z."/>
            <person name="An Y."/>
            <person name="Searle S."/>
            <person name="Herrero J."/>
            <person name="Groenen M.A."/>
            <person name="Crooijmans R.P."/>
            <person name="Faraut T."/>
            <person name="Cai Q."/>
            <person name="Webster R.G."/>
            <person name="Aldridge J.R."/>
            <person name="Warren W.C."/>
            <person name="Bartschat S."/>
            <person name="Kehr S."/>
            <person name="Marz M."/>
            <person name="Stadler P.F."/>
            <person name="Smith J."/>
            <person name="Kraus R.H."/>
            <person name="Zhao Y."/>
            <person name="Ren L."/>
            <person name="Fei J."/>
            <person name="Morisson M."/>
            <person name="Kaiser P."/>
            <person name="Griffin D.K."/>
            <person name="Rao M."/>
            <person name="Pitel F."/>
            <person name="Wang J."/>
            <person name="Li N."/>
        </authorList>
    </citation>
    <scope>NUCLEOTIDE SEQUENCE [LARGE SCALE GENOMIC DNA]</scope>
</reference>
<protein>
    <submittedName>
        <fullName evidence="1">Uncharacterized protein</fullName>
    </submittedName>
</protein>
<accession>R0JPB8</accession>
<name>R0JPB8_ANAPL</name>
<evidence type="ECO:0000313" key="1">
    <source>
        <dbReference type="EMBL" id="EOA98986.1"/>
    </source>
</evidence>
<keyword evidence="2" id="KW-1185">Reference proteome</keyword>
<dbReference type="EMBL" id="KB743399">
    <property type="protein sequence ID" value="EOA98986.1"/>
    <property type="molecule type" value="Genomic_DNA"/>
</dbReference>
<organism evidence="1 2">
    <name type="scientific">Anas platyrhynchos</name>
    <name type="common">Mallard</name>
    <name type="synonym">Anas boschas</name>
    <dbReference type="NCBI Taxonomy" id="8839"/>
    <lineage>
        <taxon>Eukaryota</taxon>
        <taxon>Metazoa</taxon>
        <taxon>Chordata</taxon>
        <taxon>Craniata</taxon>
        <taxon>Vertebrata</taxon>
        <taxon>Euteleostomi</taxon>
        <taxon>Archelosauria</taxon>
        <taxon>Archosauria</taxon>
        <taxon>Dinosauria</taxon>
        <taxon>Saurischia</taxon>
        <taxon>Theropoda</taxon>
        <taxon>Coelurosauria</taxon>
        <taxon>Aves</taxon>
        <taxon>Neognathae</taxon>
        <taxon>Galloanserae</taxon>
        <taxon>Anseriformes</taxon>
        <taxon>Anatidae</taxon>
        <taxon>Anatinae</taxon>
        <taxon>Anas</taxon>
    </lineage>
</organism>